<sequence>MAAAVMAVHSMPFPKFSAAAPAYPSPQIIEDRYIDDKKLLQVCRERFGIGGYKLKFKHNTWFLQAPCWLDEVTLELCEIDYS</sequence>
<organism evidence="1 2">
    <name type="scientific">Didymella heteroderae</name>
    <dbReference type="NCBI Taxonomy" id="1769908"/>
    <lineage>
        <taxon>Eukaryota</taxon>
        <taxon>Fungi</taxon>
        <taxon>Dikarya</taxon>
        <taxon>Ascomycota</taxon>
        <taxon>Pezizomycotina</taxon>
        <taxon>Dothideomycetes</taxon>
        <taxon>Pleosporomycetidae</taxon>
        <taxon>Pleosporales</taxon>
        <taxon>Pleosporineae</taxon>
        <taxon>Didymellaceae</taxon>
        <taxon>Didymella</taxon>
    </lineage>
</organism>
<dbReference type="EMBL" id="SWKV01000072">
    <property type="protein sequence ID" value="KAF3034084.1"/>
    <property type="molecule type" value="Genomic_DNA"/>
</dbReference>
<dbReference type="OrthoDB" id="3783539at2759"/>
<protein>
    <submittedName>
        <fullName evidence="1">Uncharacterized protein</fullName>
    </submittedName>
</protein>
<evidence type="ECO:0000313" key="2">
    <source>
        <dbReference type="Proteomes" id="UP000758155"/>
    </source>
</evidence>
<keyword evidence="2" id="KW-1185">Reference proteome</keyword>
<evidence type="ECO:0000313" key="1">
    <source>
        <dbReference type="EMBL" id="KAF3034084.1"/>
    </source>
</evidence>
<comment type="caution">
    <text evidence="1">The sequence shown here is derived from an EMBL/GenBank/DDBJ whole genome shotgun (WGS) entry which is preliminary data.</text>
</comment>
<reference evidence="1" key="1">
    <citation type="submission" date="2019-04" db="EMBL/GenBank/DDBJ databases">
        <title>Sequencing of skin fungus with MAO and IRED activity.</title>
        <authorList>
            <person name="Marsaioli A.J."/>
            <person name="Bonatto J.M.C."/>
            <person name="Reis Junior O."/>
        </authorList>
    </citation>
    <scope>NUCLEOTIDE SEQUENCE</scope>
    <source>
        <strain evidence="1">28M1</strain>
    </source>
</reference>
<name>A0A9P4WJM7_9PLEO</name>
<dbReference type="AlphaFoldDB" id="A0A9P4WJM7"/>
<accession>A0A9P4WJM7</accession>
<proteinExistence type="predicted"/>
<dbReference type="Proteomes" id="UP000758155">
    <property type="component" value="Unassembled WGS sequence"/>
</dbReference>
<gene>
    <name evidence="1" type="ORF">E8E12_005624</name>
</gene>